<dbReference type="InterPro" id="IPR001606">
    <property type="entry name" value="ARID_dom"/>
</dbReference>
<dbReference type="CDD" id="cd05819">
    <property type="entry name" value="NHL"/>
    <property type="match status" value="1"/>
</dbReference>
<dbReference type="Gene3D" id="1.10.150.60">
    <property type="entry name" value="ARID DNA-binding domain"/>
    <property type="match status" value="1"/>
</dbReference>
<feature type="region of interest" description="Disordered" evidence="3">
    <location>
        <begin position="583"/>
        <end position="618"/>
    </location>
</feature>
<comment type="caution">
    <text evidence="5">The sequence shown here is derived from an EMBL/GenBank/DDBJ whole genome shotgun (WGS) entry which is preliminary data.</text>
</comment>
<reference evidence="5" key="1">
    <citation type="submission" date="2021-02" db="EMBL/GenBank/DDBJ databases">
        <authorList>
            <person name="Nowell W R."/>
        </authorList>
    </citation>
    <scope>NUCLEOTIDE SEQUENCE</scope>
</reference>
<dbReference type="PROSITE" id="PS51125">
    <property type="entry name" value="NHL"/>
    <property type="match status" value="1"/>
</dbReference>
<evidence type="ECO:0000256" key="2">
    <source>
        <dbReference type="PROSITE-ProRule" id="PRU00504"/>
    </source>
</evidence>
<name>A0A814U9T9_9BILA</name>
<dbReference type="OrthoDB" id="422720at2759"/>
<keyword evidence="1" id="KW-0677">Repeat</keyword>
<dbReference type="GO" id="GO:0005654">
    <property type="term" value="C:nucleoplasm"/>
    <property type="evidence" value="ECO:0007669"/>
    <property type="project" value="TreeGrafter"/>
</dbReference>
<sequence length="999" mass="113455">MYTNDPEYEFDRLVRQIHLGMVHEKKAEAFIMSTKSISEHAIRAKADVLRGYVKYLSIVSGAAGIIPFPMVSASVDMAIIMHSAETYFNAFGLKDSHVLQNLVLEEGTFGEKLEYMLEAIKTSLGAKVAIGVAGSMLIEETLKFIPLVGSVAGVGLSYATTSHLLHSLINYFEQEALDHQISSDNQLPVFTDAWQKTLYQNTFRIDSIQSQSPSPTIERDKMNHQLTIEIFDRLLKFGNETDRPLFCQRLQFIWEEQGIFCQTHPTITNQILDLYKLHHLVQEKQGYLEITTNRGWKEISNVLGFGDSGSAAYSVKRNYVRLGLLAYECRFDRAGIDPRSVIELSEMPHTVKKRKRGNHTPSTTRTVIKNNKQQPQTHSIQHEYDDLQKPSILSKDIHNPSKYSSYYQNISPLFRLTVAGGNDQGDHLNQLSDPRNIFLDKNESLYISDHNNHRVMKYKKGAKEGEVVAGGNGEGNSLNQLSYPGDMIVDHLGQIYVADCDNHRIMRWCEGDKEGEIVVGGNDQGNQSNQLNNPTGLSFDNEENLYVVDHGNHRIQKFENYSESNLYEDLGKPTLHMSDYDMSTQCRQKPSLSKEQNQLTTNSSIDEANNSTEVEPISAEEESYYEECKQYHRITGMPLVSVSSGVLNNTTELKSALLKFVIDEDYNGFNVEEFLKKICSILNINRNDIAIAKIQEGCVVLELDLLKKIDNKSVNIKLQALYHSLTDKLREEMGRLKVFFMYMGDLISFTTMQNFRNEIKLHPQWNRAYGMDHTYWTGTLDDGRDRGPYPYYCPVGWKRYALYVTDNYDDRFKGWSICYHGTKFSYGLSILLSGLKPAEVKAHGAGIYASPSIIYSSHPRYSEIKEIKPSEQTNFFPDGKYVQFMLQCRVHPTNIITIGSETLEVENTTIDSNVDNKIIEWLIDTKGKSIVDFNDTDAAIVCTGIMIRVTDKHPGLLPESQWWYASRLCNKTNCCALGIDLTTLTNQKANGNQCNIIFS</sequence>
<dbReference type="Gene3D" id="3.90.228.10">
    <property type="match status" value="1"/>
</dbReference>
<dbReference type="GO" id="GO:0006357">
    <property type="term" value="P:regulation of transcription by RNA polymerase II"/>
    <property type="evidence" value="ECO:0007669"/>
    <property type="project" value="TreeGrafter"/>
</dbReference>
<organism evidence="5 6">
    <name type="scientific">Adineta steineri</name>
    <dbReference type="NCBI Taxonomy" id="433720"/>
    <lineage>
        <taxon>Eukaryota</taxon>
        <taxon>Metazoa</taxon>
        <taxon>Spiralia</taxon>
        <taxon>Gnathifera</taxon>
        <taxon>Rotifera</taxon>
        <taxon>Eurotatoria</taxon>
        <taxon>Bdelloidea</taxon>
        <taxon>Adinetida</taxon>
        <taxon>Adinetidae</taxon>
        <taxon>Adineta</taxon>
    </lineage>
</organism>
<feature type="repeat" description="NHL" evidence="2">
    <location>
        <begin position="530"/>
        <end position="561"/>
    </location>
</feature>
<dbReference type="GO" id="GO:0016514">
    <property type="term" value="C:SWI/SNF complex"/>
    <property type="evidence" value="ECO:0007669"/>
    <property type="project" value="InterPro"/>
</dbReference>
<feature type="domain" description="ARID" evidence="4">
    <location>
        <begin position="240"/>
        <end position="332"/>
    </location>
</feature>
<accession>A0A814U9T9</accession>
<evidence type="ECO:0000259" key="4">
    <source>
        <dbReference type="PROSITE" id="PS51011"/>
    </source>
</evidence>
<dbReference type="SMART" id="SM01014">
    <property type="entry name" value="ARID"/>
    <property type="match status" value="1"/>
</dbReference>
<evidence type="ECO:0000313" key="6">
    <source>
        <dbReference type="Proteomes" id="UP000663891"/>
    </source>
</evidence>
<protein>
    <recommendedName>
        <fullName evidence="4">ARID domain-containing protein</fullName>
    </recommendedName>
</protein>
<proteinExistence type="predicted"/>
<dbReference type="SMART" id="SM00501">
    <property type="entry name" value="BRIGHT"/>
    <property type="match status" value="1"/>
</dbReference>
<dbReference type="InterPro" id="IPR001258">
    <property type="entry name" value="NHL_repeat"/>
</dbReference>
<dbReference type="Pfam" id="PF01436">
    <property type="entry name" value="NHL"/>
    <property type="match status" value="1"/>
</dbReference>
<dbReference type="AlphaFoldDB" id="A0A814U9T9"/>
<dbReference type="Pfam" id="PF01388">
    <property type="entry name" value="ARID"/>
    <property type="match status" value="1"/>
</dbReference>
<dbReference type="InterPro" id="IPR036431">
    <property type="entry name" value="ARID_dom_sf"/>
</dbReference>
<feature type="compositionally biased region" description="Polar residues" evidence="3">
    <location>
        <begin position="583"/>
        <end position="613"/>
    </location>
</feature>
<dbReference type="SUPFAM" id="SSF63825">
    <property type="entry name" value="YWTD domain"/>
    <property type="match status" value="1"/>
</dbReference>
<gene>
    <name evidence="5" type="ORF">VCS650_LOCUS23967</name>
</gene>
<evidence type="ECO:0000256" key="3">
    <source>
        <dbReference type="SAM" id="MobiDB-lite"/>
    </source>
</evidence>
<dbReference type="PROSITE" id="PS51011">
    <property type="entry name" value="ARID"/>
    <property type="match status" value="1"/>
</dbReference>
<dbReference type="InterPro" id="IPR021906">
    <property type="entry name" value="BAF250/Osa"/>
</dbReference>
<dbReference type="Gene3D" id="2.120.10.30">
    <property type="entry name" value="TolB, C-terminal domain"/>
    <property type="match status" value="1"/>
</dbReference>
<dbReference type="GO" id="GO:0035060">
    <property type="term" value="C:brahma complex"/>
    <property type="evidence" value="ECO:0007669"/>
    <property type="project" value="InterPro"/>
</dbReference>
<dbReference type="InterPro" id="IPR011042">
    <property type="entry name" value="6-blade_b-propeller_TolB-like"/>
</dbReference>
<dbReference type="SUPFAM" id="SSF56399">
    <property type="entry name" value="ADP-ribosylation"/>
    <property type="match status" value="1"/>
</dbReference>
<dbReference type="PANTHER" id="PTHR12656">
    <property type="entry name" value="BRG-1 ASSOCIATED FACTOR 250 BAF250"/>
    <property type="match status" value="1"/>
</dbReference>
<dbReference type="GO" id="GO:0045893">
    <property type="term" value="P:positive regulation of DNA-templated transcription"/>
    <property type="evidence" value="ECO:0007669"/>
    <property type="project" value="TreeGrafter"/>
</dbReference>
<dbReference type="Proteomes" id="UP000663891">
    <property type="component" value="Unassembled WGS sequence"/>
</dbReference>
<dbReference type="GO" id="GO:0003677">
    <property type="term" value="F:DNA binding"/>
    <property type="evidence" value="ECO:0007669"/>
    <property type="project" value="InterPro"/>
</dbReference>
<dbReference type="GO" id="GO:0031491">
    <property type="term" value="F:nucleosome binding"/>
    <property type="evidence" value="ECO:0007669"/>
    <property type="project" value="TreeGrafter"/>
</dbReference>
<dbReference type="SUPFAM" id="SSF46774">
    <property type="entry name" value="ARID-like"/>
    <property type="match status" value="1"/>
</dbReference>
<dbReference type="GO" id="GO:0006338">
    <property type="term" value="P:chromatin remodeling"/>
    <property type="evidence" value="ECO:0007669"/>
    <property type="project" value="InterPro"/>
</dbReference>
<dbReference type="EMBL" id="CAJNON010000289">
    <property type="protein sequence ID" value="CAF1171837.1"/>
    <property type="molecule type" value="Genomic_DNA"/>
</dbReference>
<dbReference type="PANTHER" id="PTHR12656:SF5">
    <property type="entry name" value="TRITHORAX GROUP PROTEIN OSA"/>
    <property type="match status" value="1"/>
</dbReference>
<evidence type="ECO:0000313" key="5">
    <source>
        <dbReference type="EMBL" id="CAF1171837.1"/>
    </source>
</evidence>
<evidence type="ECO:0000256" key="1">
    <source>
        <dbReference type="ARBA" id="ARBA00022737"/>
    </source>
</evidence>